<name>A0A3D8L9R4_9BACT</name>
<accession>A0A3D8L9R4</accession>
<protein>
    <submittedName>
        <fullName evidence="1">Uncharacterized protein</fullName>
    </submittedName>
</protein>
<dbReference type="AlphaFoldDB" id="A0A3D8L9R4"/>
<reference evidence="2" key="1">
    <citation type="submission" date="2018-08" db="EMBL/GenBank/DDBJ databases">
        <authorList>
            <person name="Liu Z.-W."/>
            <person name="Du Z.-J."/>
        </authorList>
    </citation>
    <scope>NUCLEOTIDE SEQUENCE [LARGE SCALE GENOMIC DNA]</scope>
    <source>
        <strain evidence="2">H4X</strain>
    </source>
</reference>
<gene>
    <name evidence="1" type="ORF">DXT99_16370</name>
</gene>
<keyword evidence="2" id="KW-1185">Reference proteome</keyword>
<proteinExistence type="predicted"/>
<sequence length="44" mass="5054">MCQSCSSAFYCACCTSPTRKSKNLFKKPDLFIRKEKVQEQAPLH</sequence>
<comment type="caution">
    <text evidence="1">The sequence shown here is derived from an EMBL/GenBank/DDBJ whole genome shotgun (WGS) entry which is preliminary data.</text>
</comment>
<evidence type="ECO:0000313" key="2">
    <source>
        <dbReference type="Proteomes" id="UP000256708"/>
    </source>
</evidence>
<dbReference type="Proteomes" id="UP000256708">
    <property type="component" value="Unassembled WGS sequence"/>
</dbReference>
<dbReference type="EMBL" id="QRGR01000018">
    <property type="protein sequence ID" value="RDV14140.1"/>
    <property type="molecule type" value="Genomic_DNA"/>
</dbReference>
<evidence type="ECO:0000313" key="1">
    <source>
        <dbReference type="EMBL" id="RDV14140.1"/>
    </source>
</evidence>
<organism evidence="1 2">
    <name type="scientific">Pontibacter diazotrophicus</name>
    <dbReference type="NCBI Taxonomy" id="1400979"/>
    <lineage>
        <taxon>Bacteria</taxon>
        <taxon>Pseudomonadati</taxon>
        <taxon>Bacteroidota</taxon>
        <taxon>Cytophagia</taxon>
        <taxon>Cytophagales</taxon>
        <taxon>Hymenobacteraceae</taxon>
        <taxon>Pontibacter</taxon>
    </lineage>
</organism>